<dbReference type="Proteomes" id="UP000199013">
    <property type="component" value="Unassembled WGS sequence"/>
</dbReference>
<sequence>MFVELAPLAAPAEHVAVEAARPPVARRALRALPPFLYLAPGLGCLVVWTYRPLVEAVQLSFYRWNLLPTRPKVPVGLDNYQQVFQLPELRHSLWLTVATIVCLLPFSVVLPTIISLLTRRVRGRVGVVYRALVFAPVLVPPLASAAMWVWLLDPEHGLVNRMLGQSINWLHERGPAQLAIIGITGWHLLGFAVLVVTAGLANINDEYSAAAQLDGATRRQITRWITLPLLSPTLVLLTLMTVLLSGQLTFPLIDALTQGGPDDATTNAYYLLWEYCFKSFNAGLASAAGLTFFLGFGLVALFLVWLFEKLSFHDN</sequence>
<evidence type="ECO:0000259" key="8">
    <source>
        <dbReference type="PROSITE" id="PS50928"/>
    </source>
</evidence>
<gene>
    <name evidence="9" type="ORF">FDG2_4359</name>
</gene>
<evidence type="ECO:0000256" key="2">
    <source>
        <dbReference type="ARBA" id="ARBA00022448"/>
    </source>
</evidence>
<feature type="domain" description="ABC transmembrane type-1" evidence="8">
    <location>
        <begin position="93"/>
        <end position="303"/>
    </location>
</feature>
<keyword evidence="4 7" id="KW-0812">Transmembrane</keyword>
<dbReference type="SUPFAM" id="SSF161098">
    <property type="entry name" value="MetI-like"/>
    <property type="match status" value="1"/>
</dbReference>
<dbReference type="InterPro" id="IPR035906">
    <property type="entry name" value="MetI-like_sf"/>
</dbReference>
<evidence type="ECO:0000256" key="1">
    <source>
        <dbReference type="ARBA" id="ARBA00004651"/>
    </source>
</evidence>
<evidence type="ECO:0000256" key="7">
    <source>
        <dbReference type="RuleBase" id="RU363032"/>
    </source>
</evidence>
<dbReference type="GO" id="GO:0055085">
    <property type="term" value="P:transmembrane transport"/>
    <property type="evidence" value="ECO:0007669"/>
    <property type="project" value="InterPro"/>
</dbReference>
<keyword evidence="10" id="KW-1185">Reference proteome</keyword>
<keyword evidence="2 7" id="KW-0813">Transport</keyword>
<reference evidence="10" key="1">
    <citation type="submission" date="2016-02" db="EMBL/GenBank/DDBJ databases">
        <authorList>
            <person name="Wibberg D."/>
        </authorList>
    </citation>
    <scope>NUCLEOTIDE SEQUENCE [LARGE SCALE GENOMIC DNA]</scope>
</reference>
<feature type="transmembrane region" description="Helical" evidence="7">
    <location>
        <begin position="224"/>
        <end position="244"/>
    </location>
</feature>
<protein>
    <submittedName>
        <fullName evidence="9">ABC transporter</fullName>
    </submittedName>
</protein>
<dbReference type="PANTHER" id="PTHR30193">
    <property type="entry name" value="ABC TRANSPORTER PERMEASE PROTEIN"/>
    <property type="match status" value="1"/>
</dbReference>
<evidence type="ECO:0000256" key="4">
    <source>
        <dbReference type="ARBA" id="ARBA00022692"/>
    </source>
</evidence>
<dbReference type="PANTHER" id="PTHR30193:SF45">
    <property type="entry name" value="ABC TRANSPORTER PERMEASE PROTEIN"/>
    <property type="match status" value="1"/>
</dbReference>
<dbReference type="GO" id="GO:0005886">
    <property type="term" value="C:plasma membrane"/>
    <property type="evidence" value="ECO:0007669"/>
    <property type="project" value="UniProtKB-SubCell"/>
</dbReference>
<evidence type="ECO:0000256" key="3">
    <source>
        <dbReference type="ARBA" id="ARBA00022475"/>
    </source>
</evidence>
<organism evidence="9 10">
    <name type="scientific">Candidatus Protofrankia californiensis</name>
    <dbReference type="NCBI Taxonomy" id="1839754"/>
    <lineage>
        <taxon>Bacteria</taxon>
        <taxon>Bacillati</taxon>
        <taxon>Actinomycetota</taxon>
        <taxon>Actinomycetes</taxon>
        <taxon>Frankiales</taxon>
        <taxon>Frankiaceae</taxon>
        <taxon>Protofrankia</taxon>
    </lineage>
</organism>
<feature type="transmembrane region" description="Helical" evidence="7">
    <location>
        <begin position="93"/>
        <end position="117"/>
    </location>
</feature>
<dbReference type="CDD" id="cd06261">
    <property type="entry name" value="TM_PBP2"/>
    <property type="match status" value="1"/>
</dbReference>
<feature type="transmembrane region" description="Helical" evidence="7">
    <location>
        <begin position="129"/>
        <end position="151"/>
    </location>
</feature>
<dbReference type="AlphaFoldDB" id="A0A1C3P537"/>
<proteinExistence type="inferred from homology"/>
<dbReference type="PROSITE" id="PS50928">
    <property type="entry name" value="ABC_TM1"/>
    <property type="match status" value="1"/>
</dbReference>
<accession>A0A1C3P537</accession>
<comment type="subcellular location">
    <subcellularLocation>
        <location evidence="1 7">Cell membrane</location>
        <topology evidence="1 7">Multi-pass membrane protein</topology>
    </subcellularLocation>
</comment>
<dbReference type="InterPro" id="IPR051393">
    <property type="entry name" value="ABC_transporter_permease"/>
</dbReference>
<evidence type="ECO:0000256" key="6">
    <source>
        <dbReference type="ARBA" id="ARBA00023136"/>
    </source>
</evidence>
<dbReference type="InterPro" id="IPR000515">
    <property type="entry name" value="MetI-like"/>
</dbReference>
<dbReference type="EMBL" id="FLUV01001825">
    <property type="protein sequence ID" value="SBW24944.1"/>
    <property type="molecule type" value="Genomic_DNA"/>
</dbReference>
<dbReference type="Pfam" id="PF00528">
    <property type="entry name" value="BPD_transp_1"/>
    <property type="match status" value="1"/>
</dbReference>
<comment type="similarity">
    <text evidence="7">Belongs to the binding-protein-dependent transport system permease family.</text>
</comment>
<feature type="transmembrane region" description="Helical" evidence="7">
    <location>
        <begin position="31"/>
        <end position="50"/>
    </location>
</feature>
<keyword evidence="3" id="KW-1003">Cell membrane</keyword>
<evidence type="ECO:0000256" key="5">
    <source>
        <dbReference type="ARBA" id="ARBA00022989"/>
    </source>
</evidence>
<dbReference type="Gene3D" id="1.10.3720.10">
    <property type="entry name" value="MetI-like"/>
    <property type="match status" value="1"/>
</dbReference>
<feature type="transmembrane region" description="Helical" evidence="7">
    <location>
        <begin position="282"/>
        <end position="307"/>
    </location>
</feature>
<evidence type="ECO:0000313" key="9">
    <source>
        <dbReference type="EMBL" id="SBW24944.1"/>
    </source>
</evidence>
<evidence type="ECO:0000313" key="10">
    <source>
        <dbReference type="Proteomes" id="UP000199013"/>
    </source>
</evidence>
<feature type="transmembrane region" description="Helical" evidence="7">
    <location>
        <begin position="178"/>
        <end position="203"/>
    </location>
</feature>
<keyword evidence="6 7" id="KW-0472">Membrane</keyword>
<name>A0A1C3P537_9ACTN</name>
<keyword evidence="5 7" id="KW-1133">Transmembrane helix</keyword>